<dbReference type="Pfam" id="PF14348">
    <property type="entry name" value="DtrJ-like"/>
    <property type="match status" value="1"/>
</dbReference>
<gene>
    <name evidence="2" type="ORF">ACFQND_08225</name>
</gene>
<accession>A0ABW1TWQ3</accession>
<dbReference type="Proteomes" id="UP001596270">
    <property type="component" value="Unassembled WGS sequence"/>
</dbReference>
<reference evidence="3" key="1">
    <citation type="journal article" date="2019" name="Int. J. Syst. Evol. Microbiol.">
        <title>The Global Catalogue of Microorganisms (GCM) 10K type strain sequencing project: providing services to taxonomists for standard genome sequencing and annotation.</title>
        <authorList>
            <consortium name="The Broad Institute Genomics Platform"/>
            <consortium name="The Broad Institute Genome Sequencing Center for Infectious Disease"/>
            <person name="Wu L."/>
            <person name="Ma J."/>
        </authorList>
    </citation>
    <scope>NUCLEOTIDE SEQUENCE [LARGE SCALE GENOMIC DNA]</scope>
    <source>
        <strain evidence="3">CCUG 39402</strain>
    </source>
</reference>
<sequence>MKNSQHLGFWLAVVFLGFFIAPLMRSGSSIESFVVDEVRQTREALGIRVGDFVVSFANAAFQDTPLGMIAQTAKTAKHTKEEVALSKRVAGPGGELMSSVYNSYLQGLILQAFVVAMRLAIVLIWLVVLAPMLGASVFDGFMQRRIKRAEFGAIRPATFTVAGMFVIPLLALPLVYLVIPFSLSPLLAPLWALIVALPLSLLVSNMQPLFGR</sequence>
<organism evidence="2 3">
    <name type="scientific">Polaromonas aquatica</name>
    <dbReference type="NCBI Taxonomy" id="332657"/>
    <lineage>
        <taxon>Bacteria</taxon>
        <taxon>Pseudomonadati</taxon>
        <taxon>Pseudomonadota</taxon>
        <taxon>Betaproteobacteria</taxon>
        <taxon>Burkholderiales</taxon>
        <taxon>Comamonadaceae</taxon>
        <taxon>Polaromonas</taxon>
    </lineage>
</organism>
<keyword evidence="1" id="KW-1133">Transmembrane helix</keyword>
<dbReference type="RefSeq" id="WP_377413028.1">
    <property type="nucleotide sequence ID" value="NZ_JBHSRS010000017.1"/>
</dbReference>
<feature type="transmembrane region" description="Helical" evidence="1">
    <location>
        <begin position="185"/>
        <end position="203"/>
    </location>
</feature>
<evidence type="ECO:0000256" key="1">
    <source>
        <dbReference type="SAM" id="Phobius"/>
    </source>
</evidence>
<protein>
    <submittedName>
        <fullName evidence="2">DUF4400 domain-containing protein</fullName>
    </submittedName>
</protein>
<evidence type="ECO:0000313" key="2">
    <source>
        <dbReference type="EMBL" id="MFC6281212.1"/>
    </source>
</evidence>
<dbReference type="EMBL" id="JBHSRS010000017">
    <property type="protein sequence ID" value="MFC6281212.1"/>
    <property type="molecule type" value="Genomic_DNA"/>
</dbReference>
<dbReference type="InterPro" id="IPR022266">
    <property type="entry name" value="DtrJ-like"/>
</dbReference>
<feature type="transmembrane region" description="Helical" evidence="1">
    <location>
        <begin position="159"/>
        <end position="179"/>
    </location>
</feature>
<name>A0ABW1TWQ3_9BURK</name>
<feature type="transmembrane region" description="Helical" evidence="1">
    <location>
        <begin position="108"/>
        <end position="138"/>
    </location>
</feature>
<comment type="caution">
    <text evidence="2">The sequence shown here is derived from an EMBL/GenBank/DDBJ whole genome shotgun (WGS) entry which is preliminary data.</text>
</comment>
<keyword evidence="3" id="KW-1185">Reference proteome</keyword>
<feature type="transmembrane region" description="Helical" evidence="1">
    <location>
        <begin position="7"/>
        <end position="24"/>
    </location>
</feature>
<evidence type="ECO:0000313" key="3">
    <source>
        <dbReference type="Proteomes" id="UP001596270"/>
    </source>
</evidence>
<keyword evidence="1" id="KW-0812">Transmembrane</keyword>
<proteinExistence type="predicted"/>
<keyword evidence="1" id="KW-0472">Membrane</keyword>